<dbReference type="Pfam" id="PF10105">
    <property type="entry name" value="DUF2344"/>
    <property type="match status" value="1"/>
</dbReference>
<gene>
    <name evidence="2" type="ordered locus">CTN_0204</name>
</gene>
<dbReference type="Proteomes" id="UP000000445">
    <property type="component" value="Chromosome"/>
</dbReference>
<dbReference type="EMBL" id="CP000916">
    <property type="protein sequence ID" value="ACM22380.1"/>
    <property type="molecule type" value="Genomic_DNA"/>
</dbReference>
<keyword evidence="3" id="KW-1185">Reference proteome</keyword>
<organism evidence="2 3">
    <name type="scientific">Thermotoga neapolitana (strain ATCC 49049 / DSM 4359 / NBRC 107923 / NS-E)</name>
    <dbReference type="NCBI Taxonomy" id="309803"/>
    <lineage>
        <taxon>Bacteria</taxon>
        <taxon>Thermotogati</taxon>
        <taxon>Thermotogota</taxon>
        <taxon>Thermotogae</taxon>
        <taxon>Thermotogales</taxon>
        <taxon>Thermotogaceae</taxon>
        <taxon>Thermotoga</taxon>
    </lineage>
</organism>
<name>B9KBI4_THENN</name>
<evidence type="ECO:0000259" key="1">
    <source>
        <dbReference type="Pfam" id="PF10105"/>
    </source>
</evidence>
<proteinExistence type="predicted"/>
<dbReference type="HOGENOM" id="CLU_1304019_0_0_0"/>
<evidence type="ECO:0000313" key="3">
    <source>
        <dbReference type="Proteomes" id="UP000000445"/>
    </source>
</evidence>
<reference evidence="2 3" key="1">
    <citation type="journal article" date="2009" name="Biosci. Biotechnol. Biochem.">
        <title>WeGAS: a web-based microbial genome annotation system.</title>
        <authorList>
            <person name="Lee D."/>
            <person name="Seo H."/>
            <person name="Park C."/>
            <person name="Park K."/>
        </authorList>
    </citation>
    <scope>NUCLEOTIDE SEQUENCE [LARGE SCALE GENOMIC DNA]</scope>
    <source>
        <strain evidence="3">ATCC 49049 / DSM 4359 / NBRC 107923 / NS-E</strain>
    </source>
</reference>
<sequence length="205" mass="23899">MKVVLRFKKRGMKRFLSTLESIKLVERSLRRADLPLVFTEGFHPKPKMSLLDAMPVGVVNLAFYVEVHLKDFSGKHLKDLESTLPEDFPLSGAWICEESINKLVAFYRFKLITPYFIDFQNKRVEKKGKEIQFRESVVDFEILKAKDYYIFRYTQKRENLLNPLFLVEKDSFFVAICEEALTGEGEELSSFLERRGTRVKEGSPG</sequence>
<dbReference type="NCBIfam" id="TIGR03936">
    <property type="entry name" value="sam_1_link_chp"/>
    <property type="match status" value="1"/>
</dbReference>
<dbReference type="InterPro" id="IPR018768">
    <property type="entry name" value="DUF2344"/>
</dbReference>
<dbReference type="RefSeq" id="WP_012645090.1">
    <property type="nucleotide sequence ID" value="NC_011978.1"/>
</dbReference>
<dbReference type="STRING" id="309803.CTN_0204"/>
<accession>B9KBI4</accession>
<protein>
    <recommendedName>
        <fullName evidence="1">DUF2344 domain-containing protein</fullName>
    </recommendedName>
</protein>
<evidence type="ECO:0000313" key="2">
    <source>
        <dbReference type="EMBL" id="ACM22380.1"/>
    </source>
</evidence>
<dbReference type="eggNOG" id="COG5011">
    <property type="taxonomic scope" value="Bacteria"/>
</dbReference>
<dbReference type="AlphaFoldDB" id="B9KBI4"/>
<dbReference type="KEGG" id="tna:CTN_0204"/>
<feature type="domain" description="DUF2344" evidence="1">
    <location>
        <begin position="2"/>
        <end position="124"/>
    </location>
</feature>